<gene>
    <name evidence="2" type="ORF">RGE70_03050</name>
</gene>
<dbReference type="EMBL" id="CP136522">
    <property type="protein sequence ID" value="WOT05821.1"/>
    <property type="molecule type" value="Genomic_DNA"/>
</dbReference>
<name>A0ABZ0K087_9GAMM</name>
<organism evidence="2 3">
    <name type="scientific">Shewanella youngdeokensis</name>
    <dbReference type="NCBI Taxonomy" id="2999068"/>
    <lineage>
        <taxon>Bacteria</taxon>
        <taxon>Pseudomonadati</taxon>
        <taxon>Pseudomonadota</taxon>
        <taxon>Gammaproteobacteria</taxon>
        <taxon>Alteromonadales</taxon>
        <taxon>Shewanellaceae</taxon>
        <taxon>Shewanella</taxon>
    </lineage>
</organism>
<protein>
    <submittedName>
        <fullName evidence="2">Uncharacterized protein</fullName>
    </submittedName>
</protein>
<feature type="signal peptide" evidence="1">
    <location>
        <begin position="1"/>
        <end position="23"/>
    </location>
</feature>
<keyword evidence="1" id="KW-0732">Signal</keyword>
<evidence type="ECO:0000313" key="2">
    <source>
        <dbReference type="EMBL" id="WOT05821.1"/>
    </source>
</evidence>
<reference evidence="2 3" key="1">
    <citation type="submission" date="2023-10" db="EMBL/GenBank/DDBJ databases">
        <title>Complete genome sequence of Shewanella sp. DAU334.</title>
        <authorList>
            <person name="Lee Y.-S."/>
            <person name="Jeong H.-R."/>
            <person name="Hwang E.-J."/>
            <person name="Choi Y.-L."/>
            <person name="Kim G.-D."/>
        </authorList>
    </citation>
    <scope>NUCLEOTIDE SEQUENCE [LARGE SCALE GENOMIC DNA]</scope>
    <source>
        <strain evidence="2 3">DAU334</strain>
    </source>
</reference>
<feature type="chain" id="PRO_5045820068" evidence="1">
    <location>
        <begin position="24"/>
        <end position="131"/>
    </location>
</feature>
<accession>A0ABZ0K087</accession>
<evidence type="ECO:0000313" key="3">
    <source>
        <dbReference type="Proteomes" id="UP001529491"/>
    </source>
</evidence>
<proteinExistence type="predicted"/>
<sequence>MTFHMLKPLLLCGVLLSPGFVYAAMPAAGTHNGQVSIKAGLTMAWDESSQQWLTIENFWRQWANSRGGLTWPASETYPPYEQVKEQDTFLVQLDGGTCLMEFWHQRWRRANDVRRWDDAFNRYSACPKVFD</sequence>
<dbReference type="RefSeq" id="WP_310470084.1">
    <property type="nucleotide sequence ID" value="NZ_CP136522.1"/>
</dbReference>
<evidence type="ECO:0000256" key="1">
    <source>
        <dbReference type="SAM" id="SignalP"/>
    </source>
</evidence>
<keyword evidence="3" id="KW-1185">Reference proteome</keyword>
<dbReference type="Proteomes" id="UP001529491">
    <property type="component" value="Chromosome"/>
</dbReference>